<comment type="caution">
    <text evidence="2">The sequence shown here is derived from an EMBL/GenBank/DDBJ whole genome shotgun (WGS) entry which is preliminary data.</text>
</comment>
<proteinExistence type="predicted"/>
<evidence type="ECO:0000313" key="2">
    <source>
        <dbReference type="EMBL" id="GJT50905.1"/>
    </source>
</evidence>
<feature type="compositionally biased region" description="Polar residues" evidence="1">
    <location>
        <begin position="192"/>
        <end position="203"/>
    </location>
</feature>
<sequence length="203" mass="21898">MAISDYSWLRHRAAKAGTVSLIDYSLELGISDISVGCGCGCCWVILANIRIGNSREYSPARRQVSLSSKSQSQLSQLHDPSGHRDVVCKTQNSHILAISILGLLTLLDDKLQHAAELSPISRQVTMVGFDGCSDVEGLIAISLISTSSALGNKRSNPLELERMVTSLDQVHTLDNVVPAPTTVGQPPRKGSSDWNTPRSCSDR</sequence>
<gene>
    <name evidence="2" type="ORF">Tco_0977062</name>
</gene>
<evidence type="ECO:0000256" key="1">
    <source>
        <dbReference type="SAM" id="MobiDB-lite"/>
    </source>
</evidence>
<evidence type="ECO:0000313" key="3">
    <source>
        <dbReference type="Proteomes" id="UP001151760"/>
    </source>
</evidence>
<dbReference type="EMBL" id="BQNB010016361">
    <property type="protein sequence ID" value="GJT50905.1"/>
    <property type="molecule type" value="Genomic_DNA"/>
</dbReference>
<protein>
    <submittedName>
        <fullName evidence="2">Uncharacterized protein</fullName>
    </submittedName>
</protein>
<name>A0ABQ5EJ21_9ASTR</name>
<accession>A0ABQ5EJ21</accession>
<keyword evidence="3" id="KW-1185">Reference proteome</keyword>
<feature type="region of interest" description="Disordered" evidence="1">
    <location>
        <begin position="177"/>
        <end position="203"/>
    </location>
</feature>
<reference evidence="2" key="2">
    <citation type="submission" date="2022-01" db="EMBL/GenBank/DDBJ databases">
        <authorList>
            <person name="Yamashiro T."/>
            <person name="Shiraishi A."/>
            <person name="Satake H."/>
            <person name="Nakayama K."/>
        </authorList>
    </citation>
    <scope>NUCLEOTIDE SEQUENCE</scope>
</reference>
<reference evidence="2" key="1">
    <citation type="journal article" date="2022" name="Int. J. Mol. Sci.">
        <title>Draft Genome of Tanacetum Coccineum: Genomic Comparison of Closely Related Tanacetum-Family Plants.</title>
        <authorList>
            <person name="Yamashiro T."/>
            <person name="Shiraishi A."/>
            <person name="Nakayama K."/>
            <person name="Satake H."/>
        </authorList>
    </citation>
    <scope>NUCLEOTIDE SEQUENCE</scope>
</reference>
<organism evidence="2 3">
    <name type="scientific">Tanacetum coccineum</name>
    <dbReference type="NCBI Taxonomy" id="301880"/>
    <lineage>
        <taxon>Eukaryota</taxon>
        <taxon>Viridiplantae</taxon>
        <taxon>Streptophyta</taxon>
        <taxon>Embryophyta</taxon>
        <taxon>Tracheophyta</taxon>
        <taxon>Spermatophyta</taxon>
        <taxon>Magnoliopsida</taxon>
        <taxon>eudicotyledons</taxon>
        <taxon>Gunneridae</taxon>
        <taxon>Pentapetalae</taxon>
        <taxon>asterids</taxon>
        <taxon>campanulids</taxon>
        <taxon>Asterales</taxon>
        <taxon>Asteraceae</taxon>
        <taxon>Asteroideae</taxon>
        <taxon>Anthemideae</taxon>
        <taxon>Anthemidinae</taxon>
        <taxon>Tanacetum</taxon>
    </lineage>
</organism>
<dbReference type="Proteomes" id="UP001151760">
    <property type="component" value="Unassembled WGS sequence"/>
</dbReference>